<evidence type="ECO:0000313" key="2">
    <source>
        <dbReference type="EMBL" id="OQR69816.1"/>
    </source>
</evidence>
<organism evidence="2 3">
    <name type="scientific">Tropilaelaps mercedesae</name>
    <dbReference type="NCBI Taxonomy" id="418985"/>
    <lineage>
        <taxon>Eukaryota</taxon>
        <taxon>Metazoa</taxon>
        <taxon>Ecdysozoa</taxon>
        <taxon>Arthropoda</taxon>
        <taxon>Chelicerata</taxon>
        <taxon>Arachnida</taxon>
        <taxon>Acari</taxon>
        <taxon>Parasitiformes</taxon>
        <taxon>Mesostigmata</taxon>
        <taxon>Gamasina</taxon>
        <taxon>Dermanyssoidea</taxon>
        <taxon>Laelapidae</taxon>
        <taxon>Tropilaelaps</taxon>
    </lineage>
</organism>
<evidence type="ECO:0000313" key="3">
    <source>
        <dbReference type="Proteomes" id="UP000192247"/>
    </source>
</evidence>
<evidence type="ECO:0000256" key="1">
    <source>
        <dbReference type="SAM" id="MobiDB-lite"/>
    </source>
</evidence>
<proteinExistence type="predicted"/>
<reference evidence="2 3" key="1">
    <citation type="journal article" date="2017" name="Gigascience">
        <title>Draft genome of the honey bee ectoparasitic mite, Tropilaelaps mercedesae, is shaped by the parasitic life history.</title>
        <authorList>
            <person name="Dong X."/>
            <person name="Armstrong S.D."/>
            <person name="Xia D."/>
            <person name="Makepeace B.L."/>
            <person name="Darby A.C."/>
            <person name="Kadowaki T."/>
        </authorList>
    </citation>
    <scope>NUCLEOTIDE SEQUENCE [LARGE SCALE GENOMIC DNA]</scope>
    <source>
        <strain evidence="2">Wuxi-XJTLU</strain>
    </source>
</reference>
<accession>A0A1V9X8T5</accession>
<feature type="region of interest" description="Disordered" evidence="1">
    <location>
        <begin position="1"/>
        <end position="67"/>
    </location>
</feature>
<dbReference type="EMBL" id="MNPL01019741">
    <property type="protein sequence ID" value="OQR69816.1"/>
    <property type="molecule type" value="Genomic_DNA"/>
</dbReference>
<name>A0A1V9X8T5_9ACAR</name>
<gene>
    <name evidence="2" type="ORF">BIW11_12035</name>
</gene>
<dbReference type="AlphaFoldDB" id="A0A1V9X8T5"/>
<keyword evidence="3" id="KW-1185">Reference proteome</keyword>
<dbReference type="InParanoid" id="A0A1V9X8T5"/>
<dbReference type="Proteomes" id="UP000192247">
    <property type="component" value="Unassembled WGS sequence"/>
</dbReference>
<protein>
    <submittedName>
        <fullName evidence="2">Uncharacterized protein</fullName>
    </submittedName>
</protein>
<sequence>MGSRYSGGTRTADREGPPRCTRWTGNAQRRHSRRRETDRSRIISAEQKNALGTLLRRTKKDDQPLSV</sequence>
<comment type="caution">
    <text evidence="2">The sequence shown here is derived from an EMBL/GenBank/DDBJ whole genome shotgun (WGS) entry which is preliminary data.</text>
</comment>